<keyword evidence="2" id="KW-1185">Reference proteome</keyword>
<organism evidence="1 2">
    <name type="scientific">Naganishia vaughanmartiniae</name>
    <dbReference type="NCBI Taxonomy" id="1424756"/>
    <lineage>
        <taxon>Eukaryota</taxon>
        <taxon>Fungi</taxon>
        <taxon>Dikarya</taxon>
        <taxon>Basidiomycota</taxon>
        <taxon>Agaricomycotina</taxon>
        <taxon>Tremellomycetes</taxon>
        <taxon>Filobasidiales</taxon>
        <taxon>Filobasidiaceae</taxon>
        <taxon>Naganishia</taxon>
    </lineage>
</organism>
<evidence type="ECO:0000313" key="2">
    <source>
        <dbReference type="Proteomes" id="UP001243375"/>
    </source>
</evidence>
<proteinExistence type="predicted"/>
<sequence>MADGEQPQHDNHFTTVDRSATTRGTAASRPDPRLFIAHSPLENFVSWFTNKPSEPTVQPTEASQGLDIHHLVSTTIAQISSSPAAVASISAVSATGLTLLSVVVYRKYVRRIRNADYVTSGMIQERKWIKGVVTRWVGEQFGSRSSRRPMYKVLIVSRCLPFEHNFRLFHTPAFYSWPFKFRKVPTEVKGVDAPEAAHFGRPSQPHSKESLDWLRETLLQPKKKIMKCQILRKDQYGRIVAVPYIHRHILPNRPLPIEMLRTGMAVVYESGGAEYGPWGLEKMKQVEAEAKSARRGIWGINNFESPGEYKKRYRVGDDATDSKEDVKMTPVEMPGIVTGLHSLQAVQRAS</sequence>
<reference evidence="1" key="1">
    <citation type="submission" date="2023-04" db="EMBL/GenBank/DDBJ databases">
        <title>Draft Genome sequencing of Naganishia species isolated from polar environments using Oxford Nanopore Technology.</title>
        <authorList>
            <person name="Leo P."/>
            <person name="Venkateswaran K."/>
        </authorList>
    </citation>
    <scope>NUCLEOTIDE SEQUENCE</scope>
    <source>
        <strain evidence="1">MNA-CCFEE 5425</strain>
    </source>
</reference>
<accession>A0ACC2XFQ3</accession>
<dbReference type="Proteomes" id="UP001243375">
    <property type="component" value="Unassembled WGS sequence"/>
</dbReference>
<gene>
    <name evidence="1" type="ORF">QFC22_001860</name>
</gene>
<evidence type="ECO:0000313" key="1">
    <source>
        <dbReference type="EMBL" id="KAJ9122435.1"/>
    </source>
</evidence>
<protein>
    <submittedName>
        <fullName evidence="1">Uncharacterized protein</fullName>
    </submittedName>
</protein>
<name>A0ACC2XFQ3_9TREE</name>
<comment type="caution">
    <text evidence="1">The sequence shown here is derived from an EMBL/GenBank/DDBJ whole genome shotgun (WGS) entry which is preliminary data.</text>
</comment>
<dbReference type="EMBL" id="JASBWU010000004">
    <property type="protein sequence ID" value="KAJ9122435.1"/>
    <property type="molecule type" value="Genomic_DNA"/>
</dbReference>